<dbReference type="EMBL" id="WUQX01000001">
    <property type="protein sequence ID" value="MXP75583.1"/>
    <property type="molecule type" value="Genomic_DNA"/>
</dbReference>
<feature type="domain" description="Carrier" evidence="1">
    <location>
        <begin position="1"/>
        <end position="79"/>
    </location>
</feature>
<dbReference type="InterPro" id="IPR009081">
    <property type="entry name" value="PP-bd_ACP"/>
</dbReference>
<dbReference type="AlphaFoldDB" id="A0A7X3SII7"/>
<dbReference type="Gene3D" id="1.10.1200.10">
    <property type="entry name" value="ACP-like"/>
    <property type="match status" value="1"/>
</dbReference>
<organism evidence="2 3">
    <name type="scientific">Sporofaciens musculi</name>
    <dbReference type="NCBI Taxonomy" id="2681861"/>
    <lineage>
        <taxon>Bacteria</taxon>
        <taxon>Bacillati</taxon>
        <taxon>Bacillota</taxon>
        <taxon>Clostridia</taxon>
        <taxon>Lachnospirales</taxon>
        <taxon>Lachnospiraceae</taxon>
        <taxon>Sporofaciens</taxon>
    </lineage>
</organism>
<protein>
    <submittedName>
        <fullName evidence="2">Acyl carrier protein</fullName>
    </submittedName>
</protein>
<comment type="caution">
    <text evidence="2">The sequence shown here is derived from an EMBL/GenBank/DDBJ whole genome shotgun (WGS) entry which is preliminary data.</text>
</comment>
<dbReference type="PROSITE" id="PS50075">
    <property type="entry name" value="CARRIER"/>
    <property type="match status" value="1"/>
</dbReference>
<proteinExistence type="predicted"/>
<sequence length="79" mass="9122">MTRDEIMKELIEIFQDEFDDESLKIDEEMILDDLEDFSSLSMVNLMSTIAAEFSINFSMGELRKIQSVGDIVELILGRK</sequence>
<reference evidence="2 3" key="1">
    <citation type="submission" date="2019-12" db="EMBL/GenBank/DDBJ databases">
        <title>Sporaefaciens musculi gen. nov., sp. nov., a novel bacterium isolated from the caecum of an obese mouse.</title>
        <authorList>
            <person name="Rasmussen T.S."/>
            <person name="Streidl T."/>
            <person name="Hitch T.C.A."/>
            <person name="Wortmann E."/>
            <person name="Deptula P."/>
            <person name="Hansen M."/>
            <person name="Nielsen D.S."/>
            <person name="Clavel T."/>
            <person name="Vogensen F.K."/>
        </authorList>
    </citation>
    <scope>NUCLEOTIDE SEQUENCE [LARGE SCALE GENOMIC DNA]</scope>
    <source>
        <strain evidence="2 3">WCA-9-b2</strain>
    </source>
</reference>
<accession>A0A7X3SII7</accession>
<dbReference type="RefSeq" id="WP_159750825.1">
    <property type="nucleotide sequence ID" value="NZ_WUQX01000001.1"/>
</dbReference>
<dbReference type="InterPro" id="IPR036736">
    <property type="entry name" value="ACP-like_sf"/>
</dbReference>
<evidence type="ECO:0000313" key="3">
    <source>
        <dbReference type="Proteomes" id="UP000460412"/>
    </source>
</evidence>
<keyword evidence="3" id="KW-1185">Reference proteome</keyword>
<gene>
    <name evidence="2" type="ORF">GN277_09355</name>
</gene>
<evidence type="ECO:0000259" key="1">
    <source>
        <dbReference type="PROSITE" id="PS50075"/>
    </source>
</evidence>
<evidence type="ECO:0000313" key="2">
    <source>
        <dbReference type="EMBL" id="MXP75583.1"/>
    </source>
</evidence>
<dbReference type="SUPFAM" id="SSF47336">
    <property type="entry name" value="ACP-like"/>
    <property type="match status" value="1"/>
</dbReference>
<name>A0A7X3SII7_9FIRM</name>
<dbReference type="Pfam" id="PF00550">
    <property type="entry name" value="PP-binding"/>
    <property type="match status" value="1"/>
</dbReference>
<dbReference type="Proteomes" id="UP000460412">
    <property type="component" value="Unassembled WGS sequence"/>
</dbReference>